<sequence length="245" mass="26894">MAPLSLLPPTWSFPWRPLLSPFPWQPSPAMAEFPGSTPTPYSPPWSALELHSSPWRHPLQFPLCLGALPAPFLFSPCVQGALWPAPSNSNRVFFLPCCPRRAANRELSSISPHGRTQQQLAPPLLADAALSHGALQQMPWSIPSMPCDSVSFLRVCCCACTVDACWVLGKMCSSPDVAARLAALCCAANNTPGCPSGEESRVLRGEEGKPLDARRCSERCTSRNRHRPYKHRLGLFMDAHDDRVI</sequence>
<reference evidence="1" key="1">
    <citation type="submission" date="2015-12" db="EMBL/GenBank/DDBJ databases">
        <title>Update maize B73 reference genome by single molecule sequencing technologies.</title>
        <authorList>
            <consortium name="Maize Genome Sequencing Project"/>
            <person name="Ware D."/>
        </authorList>
    </citation>
    <scope>NUCLEOTIDE SEQUENCE</scope>
    <source>
        <tissue evidence="1">Seedling</tissue>
    </source>
</reference>
<organism evidence="1">
    <name type="scientific">Zea mays</name>
    <name type="common">Maize</name>
    <dbReference type="NCBI Taxonomy" id="4577"/>
    <lineage>
        <taxon>Eukaryota</taxon>
        <taxon>Viridiplantae</taxon>
        <taxon>Streptophyta</taxon>
        <taxon>Embryophyta</taxon>
        <taxon>Tracheophyta</taxon>
        <taxon>Spermatophyta</taxon>
        <taxon>Magnoliopsida</taxon>
        <taxon>Liliopsida</taxon>
        <taxon>Poales</taxon>
        <taxon>Poaceae</taxon>
        <taxon>PACMAD clade</taxon>
        <taxon>Panicoideae</taxon>
        <taxon>Andropogonodae</taxon>
        <taxon>Andropogoneae</taxon>
        <taxon>Tripsacinae</taxon>
        <taxon>Zea</taxon>
    </lineage>
</organism>
<dbReference type="AlphaFoldDB" id="A0A1D6FQJ3"/>
<dbReference type="EMBL" id="CM000784">
    <property type="protein sequence ID" value="AQK93892.1"/>
    <property type="molecule type" value="Genomic_DNA"/>
</dbReference>
<proteinExistence type="predicted"/>
<protein>
    <submittedName>
        <fullName evidence="1">Uncharacterized protein</fullName>
    </submittedName>
</protein>
<dbReference type="InParanoid" id="A0A1D6FQJ3"/>
<accession>A0A1D6FQJ3</accession>
<evidence type="ECO:0000313" key="1">
    <source>
        <dbReference type="EMBL" id="AQK93892.1"/>
    </source>
</evidence>
<gene>
    <name evidence="1" type="ORF">ZEAMMB73_Zm00001d010333</name>
</gene>
<name>A0A1D6FQJ3_MAIZE</name>
<dbReference type="IntAct" id="A0A1D6FQJ3">
    <property type="interactions" value="1"/>
</dbReference>